<dbReference type="RefSeq" id="WP_185792678.1">
    <property type="nucleotide sequence ID" value="NZ_VFOZ01000002.1"/>
</dbReference>
<keyword evidence="2" id="KW-1133">Transmembrane helix</keyword>
<keyword evidence="2" id="KW-0812">Transmembrane</keyword>
<protein>
    <recommendedName>
        <fullName evidence="5">Secreted protein</fullName>
    </recommendedName>
</protein>
<proteinExistence type="predicted"/>
<evidence type="ECO:0000256" key="1">
    <source>
        <dbReference type="SAM" id="MobiDB-lite"/>
    </source>
</evidence>
<keyword evidence="4" id="KW-1185">Reference proteome</keyword>
<evidence type="ECO:0000313" key="3">
    <source>
        <dbReference type="EMBL" id="TQL90541.1"/>
    </source>
</evidence>
<dbReference type="AlphaFoldDB" id="A0A543C0D5"/>
<evidence type="ECO:0000313" key="4">
    <source>
        <dbReference type="Proteomes" id="UP000316096"/>
    </source>
</evidence>
<feature type="compositionally biased region" description="Low complexity" evidence="1">
    <location>
        <begin position="211"/>
        <end position="246"/>
    </location>
</feature>
<dbReference type="Proteomes" id="UP000316096">
    <property type="component" value="Unassembled WGS sequence"/>
</dbReference>
<accession>A0A543C0D5</accession>
<evidence type="ECO:0008006" key="5">
    <source>
        <dbReference type="Google" id="ProtNLM"/>
    </source>
</evidence>
<feature type="region of interest" description="Disordered" evidence="1">
    <location>
        <begin position="211"/>
        <end position="288"/>
    </location>
</feature>
<organism evidence="3 4">
    <name type="scientific">Actinoallomurus bryophytorum</name>
    <dbReference type="NCBI Taxonomy" id="1490222"/>
    <lineage>
        <taxon>Bacteria</taxon>
        <taxon>Bacillati</taxon>
        <taxon>Actinomycetota</taxon>
        <taxon>Actinomycetes</taxon>
        <taxon>Streptosporangiales</taxon>
        <taxon>Thermomonosporaceae</taxon>
        <taxon>Actinoallomurus</taxon>
    </lineage>
</organism>
<evidence type="ECO:0000256" key="2">
    <source>
        <dbReference type="SAM" id="Phobius"/>
    </source>
</evidence>
<dbReference type="EMBL" id="VFOZ01000002">
    <property type="protein sequence ID" value="TQL90541.1"/>
    <property type="molecule type" value="Genomic_DNA"/>
</dbReference>
<feature type="transmembrane region" description="Helical" evidence="2">
    <location>
        <begin position="6"/>
        <end position="24"/>
    </location>
</feature>
<sequence>MSTVIVVVIVIVVIVALGAAAFFARGQARRRGLQQRFGPEYDRTVESHESTREAEQELKAREKRHDELEIHPLDPAARERHLAEWRQVQERFVDAPEEAVTEADRLLVLVMGERGYPTEGYEQQVSDLSVEHASTIDRYRQAHDISAQAEAKKASTEDLRQAMVHYRALFTELLDTDEDAVTNGRANGAVTEHGTRADEPVAEPVVEPAAAEPVVSEPMADEPVVSEPVAEEPVVSEPVVNEPSGTTERDATETEARDEVGEGTEAKTGARTRSGRRTARRDSDDEGV</sequence>
<feature type="compositionally biased region" description="Basic and acidic residues" evidence="1">
    <location>
        <begin position="247"/>
        <end position="260"/>
    </location>
</feature>
<gene>
    <name evidence="3" type="ORF">FB559_7849</name>
</gene>
<keyword evidence="2" id="KW-0472">Membrane</keyword>
<comment type="caution">
    <text evidence="3">The sequence shown here is derived from an EMBL/GenBank/DDBJ whole genome shotgun (WGS) entry which is preliminary data.</text>
</comment>
<reference evidence="3 4" key="1">
    <citation type="submission" date="2019-06" db="EMBL/GenBank/DDBJ databases">
        <title>Sequencing the genomes of 1000 actinobacteria strains.</title>
        <authorList>
            <person name="Klenk H.-P."/>
        </authorList>
    </citation>
    <scope>NUCLEOTIDE SEQUENCE [LARGE SCALE GENOMIC DNA]</scope>
    <source>
        <strain evidence="3 4">DSM 102200</strain>
    </source>
</reference>
<name>A0A543C0D5_9ACTN</name>